<feature type="domain" description="Nudix hydrolase" evidence="3">
    <location>
        <begin position="3"/>
        <end position="143"/>
    </location>
</feature>
<dbReference type="InterPro" id="IPR013078">
    <property type="entry name" value="His_Pase_superF_clade-1"/>
</dbReference>
<feature type="compositionally biased region" description="Low complexity" evidence="2">
    <location>
        <begin position="1"/>
        <end position="16"/>
    </location>
</feature>
<dbReference type="Pfam" id="PF00300">
    <property type="entry name" value="His_Phos_1"/>
    <property type="match status" value="1"/>
</dbReference>
<proteinExistence type="predicted"/>
<dbReference type="GO" id="GO:0016787">
    <property type="term" value="F:hydrolase activity"/>
    <property type="evidence" value="ECO:0007669"/>
    <property type="project" value="UniProtKB-KW"/>
</dbReference>
<dbReference type="Proteomes" id="UP000722989">
    <property type="component" value="Unassembled WGS sequence"/>
</dbReference>
<dbReference type="InterPro" id="IPR029033">
    <property type="entry name" value="His_PPase_superfam"/>
</dbReference>
<dbReference type="CDD" id="cd07040">
    <property type="entry name" value="HP"/>
    <property type="match status" value="1"/>
</dbReference>
<dbReference type="SUPFAM" id="SSF55811">
    <property type="entry name" value="Nudix"/>
    <property type="match status" value="1"/>
</dbReference>
<dbReference type="InterPro" id="IPR020084">
    <property type="entry name" value="NUDIX_hydrolase_CS"/>
</dbReference>
<dbReference type="EMBL" id="JAATVY010000001">
    <property type="protein sequence ID" value="NJC68145.1"/>
    <property type="molecule type" value="Genomic_DNA"/>
</dbReference>
<accession>A0ABX0XQ86</accession>
<dbReference type="InterPro" id="IPR051325">
    <property type="entry name" value="Nudix_hydrolase_domain"/>
</dbReference>
<dbReference type="InterPro" id="IPR015797">
    <property type="entry name" value="NUDIX_hydrolase-like_dom_sf"/>
</dbReference>
<dbReference type="Gene3D" id="3.40.50.1240">
    <property type="entry name" value="Phosphoglycerate mutase-like"/>
    <property type="match status" value="1"/>
</dbReference>
<feature type="region of interest" description="Disordered" evidence="2">
    <location>
        <begin position="1"/>
        <end position="31"/>
    </location>
</feature>
<dbReference type="PANTHER" id="PTHR21340">
    <property type="entry name" value="DIADENOSINE 5,5-P1,P4-TETRAPHOSPHATE PYROPHOSPHOHYDROLASE MUTT"/>
    <property type="match status" value="1"/>
</dbReference>
<evidence type="ECO:0000259" key="3">
    <source>
        <dbReference type="PROSITE" id="PS51462"/>
    </source>
</evidence>
<dbReference type="Gene3D" id="3.90.79.10">
    <property type="entry name" value="Nucleoside Triphosphate Pyrophosphohydrolase"/>
    <property type="match status" value="1"/>
</dbReference>
<keyword evidence="5" id="KW-1185">Reference proteome</keyword>
<keyword evidence="1 4" id="KW-0378">Hydrolase</keyword>
<sequence length="304" mass="32930">MTRVVRAAGGVVSRGGVSPGGSPDGSRGDDDHEVLLVHRPRYDDWSLPKGKLDPGEHPLLGAVREVHEETGVRAAPRLRVHTTRYLTGDPDVEKCVDYWSMVCRHSDSFVSNDEVDEVRWLPLAEAARLLTYAHDRGVLAAYQPLCRVDGLVILLRHASAGDRDDWEGDDDDRPLDERGRTVARNLAPVLAVYGPTRIISAGRDRCTQTVEPVAAVTGLPIEVDDHFDESADAAAAAAAIQRLASDDGVTVICSQGGLIPDVVATLSRRDPDRYRTPKGSAWALGFAGADFVAADRLDVERPSM</sequence>
<dbReference type="PANTHER" id="PTHR21340:SF0">
    <property type="entry name" value="BIS(5'-NUCLEOSYL)-TETRAPHOSPHATASE [ASYMMETRICAL]"/>
    <property type="match status" value="1"/>
</dbReference>
<dbReference type="PROSITE" id="PS00893">
    <property type="entry name" value="NUDIX_BOX"/>
    <property type="match status" value="1"/>
</dbReference>
<dbReference type="RefSeq" id="WP_167923061.1">
    <property type="nucleotide sequence ID" value="NZ_JAATVY010000001.1"/>
</dbReference>
<name>A0ABX0XQ86_9ACTN</name>
<protein>
    <submittedName>
        <fullName evidence="4">NUDIX hydrolase</fullName>
    </submittedName>
</protein>
<evidence type="ECO:0000313" key="4">
    <source>
        <dbReference type="EMBL" id="NJC68145.1"/>
    </source>
</evidence>
<dbReference type="SUPFAM" id="SSF53254">
    <property type="entry name" value="Phosphoglycerate mutase-like"/>
    <property type="match status" value="1"/>
</dbReference>
<evidence type="ECO:0000313" key="5">
    <source>
        <dbReference type="Proteomes" id="UP000722989"/>
    </source>
</evidence>
<dbReference type="PROSITE" id="PS51462">
    <property type="entry name" value="NUDIX"/>
    <property type="match status" value="1"/>
</dbReference>
<dbReference type="InterPro" id="IPR000086">
    <property type="entry name" value="NUDIX_hydrolase_dom"/>
</dbReference>
<evidence type="ECO:0000256" key="2">
    <source>
        <dbReference type="SAM" id="MobiDB-lite"/>
    </source>
</evidence>
<dbReference type="SMART" id="SM00855">
    <property type="entry name" value="PGAM"/>
    <property type="match status" value="1"/>
</dbReference>
<dbReference type="Pfam" id="PF00293">
    <property type="entry name" value="NUDIX"/>
    <property type="match status" value="1"/>
</dbReference>
<evidence type="ECO:0000256" key="1">
    <source>
        <dbReference type="ARBA" id="ARBA00022801"/>
    </source>
</evidence>
<dbReference type="CDD" id="cd03673">
    <property type="entry name" value="NUDIX_Ap6A_hydrolase"/>
    <property type="match status" value="1"/>
</dbReference>
<organism evidence="4 5">
    <name type="scientific">Planosporangium thailandense</name>
    <dbReference type="NCBI Taxonomy" id="765197"/>
    <lineage>
        <taxon>Bacteria</taxon>
        <taxon>Bacillati</taxon>
        <taxon>Actinomycetota</taxon>
        <taxon>Actinomycetes</taxon>
        <taxon>Micromonosporales</taxon>
        <taxon>Micromonosporaceae</taxon>
        <taxon>Planosporangium</taxon>
    </lineage>
</organism>
<reference evidence="4 5" key="1">
    <citation type="submission" date="2020-03" db="EMBL/GenBank/DDBJ databases">
        <title>WGS of the type strain of Planosporangium spp.</title>
        <authorList>
            <person name="Thawai C."/>
        </authorList>
    </citation>
    <scope>NUCLEOTIDE SEQUENCE [LARGE SCALE GENOMIC DNA]</scope>
    <source>
        <strain evidence="4 5">TBRC 5610</strain>
    </source>
</reference>
<gene>
    <name evidence="4" type="ORF">HC031_00205</name>
</gene>
<comment type="caution">
    <text evidence="4">The sequence shown here is derived from an EMBL/GenBank/DDBJ whole genome shotgun (WGS) entry which is preliminary data.</text>
</comment>